<accession>A0A8T2QF65</accession>
<protein>
    <submittedName>
        <fullName evidence="1">Uncharacterized protein</fullName>
    </submittedName>
</protein>
<dbReference type="Proteomes" id="UP000825935">
    <property type="component" value="Chromosome 35"/>
</dbReference>
<evidence type="ECO:0000313" key="1">
    <source>
        <dbReference type="EMBL" id="KAH7282797.1"/>
    </source>
</evidence>
<sequence length="82" mass="9614">MSIRVRVFKKIKIQLAQMFLLCSSFGRFEEPVVHHASKRCVFSKDIYHEYIAVSPKVLIFVALPFPHFFYHDEQAVAMRAGR</sequence>
<gene>
    <name evidence="1" type="ORF">KP509_35G047700</name>
</gene>
<dbReference type="EMBL" id="CM035440">
    <property type="protein sequence ID" value="KAH7282797.1"/>
    <property type="molecule type" value="Genomic_DNA"/>
</dbReference>
<evidence type="ECO:0000313" key="2">
    <source>
        <dbReference type="Proteomes" id="UP000825935"/>
    </source>
</evidence>
<comment type="caution">
    <text evidence="1">The sequence shown here is derived from an EMBL/GenBank/DDBJ whole genome shotgun (WGS) entry which is preliminary data.</text>
</comment>
<keyword evidence="2" id="KW-1185">Reference proteome</keyword>
<reference evidence="1" key="1">
    <citation type="submission" date="2021-08" db="EMBL/GenBank/DDBJ databases">
        <title>WGS assembly of Ceratopteris richardii.</title>
        <authorList>
            <person name="Marchant D.B."/>
            <person name="Chen G."/>
            <person name="Jenkins J."/>
            <person name="Shu S."/>
            <person name="Leebens-Mack J."/>
            <person name="Grimwood J."/>
            <person name="Schmutz J."/>
            <person name="Soltis P."/>
            <person name="Soltis D."/>
            <person name="Chen Z.-H."/>
        </authorList>
    </citation>
    <scope>NUCLEOTIDE SEQUENCE</scope>
    <source>
        <strain evidence="1">Whitten #5841</strain>
        <tissue evidence="1">Leaf</tissue>
    </source>
</reference>
<dbReference type="AlphaFoldDB" id="A0A8T2QF65"/>
<proteinExistence type="predicted"/>
<name>A0A8T2QF65_CERRI</name>
<organism evidence="1 2">
    <name type="scientific">Ceratopteris richardii</name>
    <name type="common">Triangle waterfern</name>
    <dbReference type="NCBI Taxonomy" id="49495"/>
    <lineage>
        <taxon>Eukaryota</taxon>
        <taxon>Viridiplantae</taxon>
        <taxon>Streptophyta</taxon>
        <taxon>Embryophyta</taxon>
        <taxon>Tracheophyta</taxon>
        <taxon>Polypodiopsida</taxon>
        <taxon>Polypodiidae</taxon>
        <taxon>Polypodiales</taxon>
        <taxon>Pteridineae</taxon>
        <taxon>Pteridaceae</taxon>
        <taxon>Parkerioideae</taxon>
        <taxon>Ceratopteris</taxon>
    </lineage>
</organism>